<evidence type="ECO:0000256" key="2">
    <source>
        <dbReference type="SAM" id="SignalP"/>
    </source>
</evidence>
<gene>
    <name evidence="4" type="ORF">SAMN04487935_3511</name>
</gene>
<dbReference type="EMBL" id="FNEZ01000007">
    <property type="protein sequence ID" value="SDK50531.1"/>
    <property type="molecule type" value="Genomic_DNA"/>
</dbReference>
<dbReference type="InterPro" id="IPR026444">
    <property type="entry name" value="Secre_tail"/>
</dbReference>
<reference evidence="4 5" key="1">
    <citation type="submission" date="2016-10" db="EMBL/GenBank/DDBJ databases">
        <authorList>
            <person name="de Groot N.N."/>
        </authorList>
    </citation>
    <scope>NUCLEOTIDE SEQUENCE [LARGE SCALE GENOMIC DNA]</scope>
    <source>
        <strain evidence="4 5">CGMCC 1.10076</strain>
    </source>
</reference>
<keyword evidence="5" id="KW-1185">Reference proteome</keyword>
<evidence type="ECO:0000313" key="4">
    <source>
        <dbReference type="EMBL" id="SDK50531.1"/>
    </source>
</evidence>
<dbReference type="AlphaFoldDB" id="A0A1G9CFT6"/>
<accession>A0A1G9CFT6</accession>
<evidence type="ECO:0000313" key="5">
    <source>
        <dbReference type="Proteomes" id="UP000199580"/>
    </source>
</evidence>
<evidence type="ECO:0000256" key="1">
    <source>
        <dbReference type="ARBA" id="ARBA00022729"/>
    </source>
</evidence>
<dbReference type="Pfam" id="PF18962">
    <property type="entry name" value="Por_Secre_tail"/>
    <property type="match status" value="1"/>
</dbReference>
<dbReference type="NCBIfam" id="TIGR04183">
    <property type="entry name" value="Por_Secre_tail"/>
    <property type="match status" value="1"/>
</dbReference>
<dbReference type="STRING" id="1128970.SAMN04487935_3511"/>
<dbReference type="Proteomes" id="UP000199580">
    <property type="component" value="Unassembled WGS sequence"/>
</dbReference>
<organism evidence="4 5">
    <name type="scientific">Flavobacterium noncentrifugens</name>
    <dbReference type="NCBI Taxonomy" id="1128970"/>
    <lineage>
        <taxon>Bacteria</taxon>
        <taxon>Pseudomonadati</taxon>
        <taxon>Bacteroidota</taxon>
        <taxon>Flavobacteriia</taxon>
        <taxon>Flavobacteriales</taxon>
        <taxon>Flavobacteriaceae</taxon>
        <taxon>Flavobacterium</taxon>
    </lineage>
</organism>
<dbReference type="OrthoDB" id="866189at2"/>
<feature type="domain" description="Secretion system C-terminal sorting" evidence="3">
    <location>
        <begin position="256"/>
        <end position="327"/>
    </location>
</feature>
<evidence type="ECO:0000259" key="3">
    <source>
        <dbReference type="Pfam" id="PF18962"/>
    </source>
</evidence>
<dbReference type="RefSeq" id="WP_091398605.1">
    <property type="nucleotide sequence ID" value="NZ_BKAI01000010.1"/>
</dbReference>
<sequence>MKKAAALFLILIGISSNAQSYPPEAGVAGSTAIFKESADFKAWATGIEVTRGYLKKSDPNFSIGGNNKATAGSPSDALGFPDGNTVSLGDEGNATLTFASPIINGDGFDFAVFENGGPTYLELAFVEASSDGVHFFRFPAHSQTQTQTQIGPFGTPSATYLNNLAGKYSAQYGTPFDLSELPDDDFLDKNNITHVRIIDVVGSIDPEFATFDSFGNAVNESYPTPFASCGFDLQAVGVIHQRTLGLNDNLLQAISVYPNPATDYICINSEKQLRATLFDNEGSIVIEKDIDKNQKIPVSQLKSGVYFLRLALDDAEASGEIHKKIIIK</sequence>
<protein>
    <submittedName>
        <fullName evidence="4">Por secretion system C-terminal sorting domain-containing protein</fullName>
    </submittedName>
</protein>
<proteinExistence type="predicted"/>
<keyword evidence="1 2" id="KW-0732">Signal</keyword>
<name>A0A1G9CFT6_9FLAO</name>
<feature type="chain" id="PRO_5011730191" evidence="2">
    <location>
        <begin position="21"/>
        <end position="328"/>
    </location>
</feature>
<feature type="signal peptide" evidence="2">
    <location>
        <begin position="1"/>
        <end position="20"/>
    </location>
</feature>